<reference evidence="5" key="1">
    <citation type="submission" date="2021-02" db="EMBL/GenBank/DDBJ databases">
        <authorList>
            <person name="Nowell W R."/>
        </authorList>
    </citation>
    <scope>NUCLEOTIDE SEQUENCE</scope>
</reference>
<sequence length="157" mass="18193">RENTDPCAVCWVEPPAYMDAIPCTHRKTFCQTCVEKVRAGDNVKCPMCRTPWSVNIYRENMDRNAMITVNERQTMEHHSSPPTATGGLMHDVLTCCEYAVSFMKRRLDHVINKYIFNDKLYIYMSCRSYTVAEVKLRQENFCRILTSAKSVTSARHI</sequence>
<dbReference type="PROSITE" id="PS50089">
    <property type="entry name" value="ZF_RING_2"/>
    <property type="match status" value="1"/>
</dbReference>
<feature type="domain" description="RING-type" evidence="4">
    <location>
        <begin position="7"/>
        <end position="49"/>
    </location>
</feature>
<feature type="non-terminal residue" evidence="5">
    <location>
        <position position="1"/>
    </location>
</feature>
<keyword evidence="1 3" id="KW-0479">Metal-binding</keyword>
<keyword evidence="2" id="KW-0862">Zinc</keyword>
<evidence type="ECO:0000259" key="4">
    <source>
        <dbReference type="PROSITE" id="PS50089"/>
    </source>
</evidence>
<dbReference type="Gene3D" id="3.30.40.10">
    <property type="entry name" value="Zinc/RING finger domain, C3HC4 (zinc finger)"/>
    <property type="match status" value="1"/>
</dbReference>
<keyword evidence="1 3" id="KW-0863">Zinc-finger</keyword>
<dbReference type="AlphaFoldDB" id="A0A820B7I9"/>
<evidence type="ECO:0000256" key="2">
    <source>
        <dbReference type="ARBA" id="ARBA00022833"/>
    </source>
</evidence>
<dbReference type="Proteomes" id="UP000663881">
    <property type="component" value="Unassembled WGS sequence"/>
</dbReference>
<evidence type="ECO:0000256" key="3">
    <source>
        <dbReference type="PROSITE-ProRule" id="PRU00175"/>
    </source>
</evidence>
<organism evidence="5 6">
    <name type="scientific">Adineta steineri</name>
    <dbReference type="NCBI Taxonomy" id="433720"/>
    <lineage>
        <taxon>Eukaryota</taxon>
        <taxon>Metazoa</taxon>
        <taxon>Spiralia</taxon>
        <taxon>Gnathifera</taxon>
        <taxon>Rotifera</taxon>
        <taxon>Eurotatoria</taxon>
        <taxon>Bdelloidea</taxon>
        <taxon>Adinetida</taxon>
        <taxon>Adinetidae</taxon>
        <taxon>Adineta</taxon>
    </lineage>
</organism>
<dbReference type="Pfam" id="PF13920">
    <property type="entry name" value="zf-C3HC4_3"/>
    <property type="match status" value="1"/>
</dbReference>
<name>A0A820B7I9_9BILA</name>
<dbReference type="InterPro" id="IPR001841">
    <property type="entry name" value="Znf_RING"/>
</dbReference>
<protein>
    <recommendedName>
        <fullName evidence="4">RING-type domain-containing protein</fullName>
    </recommendedName>
</protein>
<dbReference type="SUPFAM" id="SSF57850">
    <property type="entry name" value="RING/U-box"/>
    <property type="match status" value="1"/>
</dbReference>
<gene>
    <name evidence="5" type="ORF">OKA104_LOCUS41118</name>
</gene>
<evidence type="ECO:0000313" key="6">
    <source>
        <dbReference type="Proteomes" id="UP000663881"/>
    </source>
</evidence>
<comment type="caution">
    <text evidence="5">The sequence shown here is derived from an EMBL/GenBank/DDBJ whole genome shotgun (WGS) entry which is preliminary data.</text>
</comment>
<evidence type="ECO:0000256" key="1">
    <source>
        <dbReference type="ARBA" id="ARBA00022771"/>
    </source>
</evidence>
<accession>A0A820B7I9</accession>
<dbReference type="EMBL" id="CAJOAY010009401">
    <property type="protein sequence ID" value="CAF4203487.1"/>
    <property type="molecule type" value="Genomic_DNA"/>
</dbReference>
<dbReference type="GO" id="GO:0008270">
    <property type="term" value="F:zinc ion binding"/>
    <property type="evidence" value="ECO:0007669"/>
    <property type="project" value="UniProtKB-KW"/>
</dbReference>
<dbReference type="InterPro" id="IPR013083">
    <property type="entry name" value="Znf_RING/FYVE/PHD"/>
</dbReference>
<evidence type="ECO:0000313" key="5">
    <source>
        <dbReference type="EMBL" id="CAF4203487.1"/>
    </source>
</evidence>
<proteinExistence type="predicted"/>